<dbReference type="Proteomes" id="UP000825935">
    <property type="component" value="Chromosome 16"/>
</dbReference>
<dbReference type="InterPro" id="IPR008906">
    <property type="entry name" value="HATC_C_dom"/>
</dbReference>
<feature type="domain" description="HAT C-terminal dimerisation" evidence="1">
    <location>
        <begin position="37"/>
        <end position="94"/>
    </location>
</feature>
<evidence type="ECO:0000313" key="3">
    <source>
        <dbReference type="Proteomes" id="UP000825935"/>
    </source>
</evidence>
<keyword evidence="3" id="KW-1185">Reference proteome</keyword>
<dbReference type="Pfam" id="PF05699">
    <property type="entry name" value="Dimer_Tnp_hAT"/>
    <property type="match status" value="1"/>
</dbReference>
<dbReference type="InterPro" id="IPR012337">
    <property type="entry name" value="RNaseH-like_sf"/>
</dbReference>
<evidence type="ECO:0000259" key="1">
    <source>
        <dbReference type="Pfam" id="PF05699"/>
    </source>
</evidence>
<dbReference type="GO" id="GO:0046983">
    <property type="term" value="F:protein dimerization activity"/>
    <property type="evidence" value="ECO:0007669"/>
    <property type="project" value="InterPro"/>
</dbReference>
<dbReference type="EMBL" id="CM035421">
    <property type="protein sequence ID" value="KAH7387504.1"/>
    <property type="molecule type" value="Genomic_DNA"/>
</dbReference>
<accession>A0A8T2T1T2</accession>
<dbReference type="SUPFAM" id="SSF53098">
    <property type="entry name" value="Ribonuclease H-like"/>
    <property type="match status" value="1"/>
</dbReference>
<gene>
    <name evidence="2" type="ORF">KP509_16G025700</name>
</gene>
<dbReference type="AlphaFoldDB" id="A0A8T2T1T2"/>
<organism evidence="2 3">
    <name type="scientific">Ceratopteris richardii</name>
    <name type="common">Triangle waterfern</name>
    <dbReference type="NCBI Taxonomy" id="49495"/>
    <lineage>
        <taxon>Eukaryota</taxon>
        <taxon>Viridiplantae</taxon>
        <taxon>Streptophyta</taxon>
        <taxon>Embryophyta</taxon>
        <taxon>Tracheophyta</taxon>
        <taxon>Polypodiopsida</taxon>
        <taxon>Polypodiidae</taxon>
        <taxon>Polypodiales</taxon>
        <taxon>Pteridineae</taxon>
        <taxon>Pteridaceae</taxon>
        <taxon>Parkerioideae</taxon>
        <taxon>Ceratopteris</taxon>
    </lineage>
</organism>
<protein>
    <recommendedName>
        <fullName evidence="1">HAT C-terminal dimerisation domain-containing protein</fullName>
    </recommendedName>
</protein>
<sequence length="112" mass="12823">MVTLIKQGVLCDELYMYKSMSGAHAQPLARDGKRMHYVVKWWETIGAHINNLQSLAPCVLSQGTCSSSCGRNWSTFSLIHTELRIKLLLKNTEISIYLYKFAVCKSNQRKRI</sequence>
<reference evidence="2" key="1">
    <citation type="submission" date="2021-08" db="EMBL/GenBank/DDBJ databases">
        <title>WGS assembly of Ceratopteris richardii.</title>
        <authorList>
            <person name="Marchant D.B."/>
            <person name="Chen G."/>
            <person name="Jenkins J."/>
            <person name="Shu S."/>
            <person name="Leebens-Mack J."/>
            <person name="Grimwood J."/>
            <person name="Schmutz J."/>
            <person name="Soltis P."/>
            <person name="Soltis D."/>
            <person name="Chen Z.-H."/>
        </authorList>
    </citation>
    <scope>NUCLEOTIDE SEQUENCE</scope>
    <source>
        <strain evidence="2">Whitten #5841</strain>
        <tissue evidence="2">Leaf</tissue>
    </source>
</reference>
<dbReference type="OrthoDB" id="2012664at2759"/>
<name>A0A8T2T1T2_CERRI</name>
<evidence type="ECO:0000313" key="2">
    <source>
        <dbReference type="EMBL" id="KAH7387504.1"/>
    </source>
</evidence>
<comment type="caution">
    <text evidence="2">The sequence shown here is derived from an EMBL/GenBank/DDBJ whole genome shotgun (WGS) entry which is preliminary data.</text>
</comment>
<proteinExistence type="predicted"/>